<feature type="region of interest" description="Disordered" evidence="1">
    <location>
        <begin position="87"/>
        <end position="130"/>
    </location>
</feature>
<accession>A0AAD6Y3J3</accession>
<comment type="caution">
    <text evidence="3">The sequence shown here is derived from an EMBL/GenBank/DDBJ whole genome shotgun (WGS) entry which is preliminary data.</text>
</comment>
<feature type="compositionally biased region" description="Low complexity" evidence="1">
    <location>
        <begin position="120"/>
        <end position="130"/>
    </location>
</feature>
<keyword evidence="4" id="KW-1185">Reference proteome</keyword>
<evidence type="ECO:0000313" key="3">
    <source>
        <dbReference type="EMBL" id="KAJ7194808.1"/>
    </source>
</evidence>
<evidence type="ECO:0000256" key="2">
    <source>
        <dbReference type="SAM" id="Phobius"/>
    </source>
</evidence>
<evidence type="ECO:0000313" key="4">
    <source>
        <dbReference type="Proteomes" id="UP001219525"/>
    </source>
</evidence>
<gene>
    <name evidence="3" type="ORF">GGX14DRAFT_576019</name>
</gene>
<name>A0AAD6Y3J3_9AGAR</name>
<dbReference type="EMBL" id="JARJCW010000095">
    <property type="protein sequence ID" value="KAJ7194808.1"/>
    <property type="molecule type" value="Genomic_DNA"/>
</dbReference>
<feature type="transmembrane region" description="Helical" evidence="2">
    <location>
        <begin position="6"/>
        <end position="30"/>
    </location>
</feature>
<keyword evidence="2" id="KW-1133">Transmembrane helix</keyword>
<organism evidence="3 4">
    <name type="scientific">Mycena pura</name>
    <dbReference type="NCBI Taxonomy" id="153505"/>
    <lineage>
        <taxon>Eukaryota</taxon>
        <taxon>Fungi</taxon>
        <taxon>Dikarya</taxon>
        <taxon>Basidiomycota</taxon>
        <taxon>Agaricomycotina</taxon>
        <taxon>Agaricomycetes</taxon>
        <taxon>Agaricomycetidae</taxon>
        <taxon>Agaricales</taxon>
        <taxon>Marasmiineae</taxon>
        <taxon>Mycenaceae</taxon>
        <taxon>Mycena</taxon>
    </lineage>
</organism>
<sequence>MRVALYIDAVGVTLAVYDTCVLLAISYRLLRVCALFRWQGADLHAFSRSLFTNGQKYYMPSYGFVSGAVAHPHSAWTFRCSPPPAPAPVPATHAPVSSDTRRPWHHTHGDPPATHLGYIAPPAARAPRAS</sequence>
<evidence type="ECO:0000256" key="1">
    <source>
        <dbReference type="SAM" id="MobiDB-lite"/>
    </source>
</evidence>
<keyword evidence="2" id="KW-0472">Membrane</keyword>
<protein>
    <submittedName>
        <fullName evidence="3">Uncharacterized protein</fullName>
    </submittedName>
</protein>
<dbReference type="AlphaFoldDB" id="A0AAD6Y3J3"/>
<reference evidence="3" key="1">
    <citation type="submission" date="2023-03" db="EMBL/GenBank/DDBJ databases">
        <title>Massive genome expansion in bonnet fungi (Mycena s.s.) driven by repeated elements and novel gene families across ecological guilds.</title>
        <authorList>
            <consortium name="Lawrence Berkeley National Laboratory"/>
            <person name="Harder C.B."/>
            <person name="Miyauchi S."/>
            <person name="Viragh M."/>
            <person name="Kuo A."/>
            <person name="Thoen E."/>
            <person name="Andreopoulos B."/>
            <person name="Lu D."/>
            <person name="Skrede I."/>
            <person name="Drula E."/>
            <person name="Henrissat B."/>
            <person name="Morin E."/>
            <person name="Kohler A."/>
            <person name="Barry K."/>
            <person name="LaButti K."/>
            <person name="Morin E."/>
            <person name="Salamov A."/>
            <person name="Lipzen A."/>
            <person name="Mereny Z."/>
            <person name="Hegedus B."/>
            <person name="Baldrian P."/>
            <person name="Stursova M."/>
            <person name="Weitz H."/>
            <person name="Taylor A."/>
            <person name="Grigoriev I.V."/>
            <person name="Nagy L.G."/>
            <person name="Martin F."/>
            <person name="Kauserud H."/>
        </authorList>
    </citation>
    <scope>NUCLEOTIDE SEQUENCE</scope>
    <source>
        <strain evidence="3">9144</strain>
    </source>
</reference>
<keyword evidence="2" id="KW-0812">Transmembrane</keyword>
<proteinExistence type="predicted"/>
<dbReference type="Proteomes" id="UP001219525">
    <property type="component" value="Unassembled WGS sequence"/>
</dbReference>